<comment type="caution">
    <text evidence="2">The sequence shown here is derived from an EMBL/GenBank/DDBJ whole genome shotgun (WGS) entry which is preliminary data.</text>
</comment>
<dbReference type="AlphaFoldDB" id="A0A8J2P260"/>
<keyword evidence="1" id="KW-0732">Signal</keyword>
<evidence type="ECO:0000256" key="1">
    <source>
        <dbReference type="SAM" id="SignalP"/>
    </source>
</evidence>
<accession>A0A8J2P260</accession>
<evidence type="ECO:0000313" key="3">
    <source>
        <dbReference type="Proteomes" id="UP000708208"/>
    </source>
</evidence>
<dbReference type="EMBL" id="CAJVCH010174388">
    <property type="protein sequence ID" value="CAG7729170.1"/>
    <property type="molecule type" value="Genomic_DNA"/>
</dbReference>
<feature type="signal peptide" evidence="1">
    <location>
        <begin position="1"/>
        <end position="23"/>
    </location>
</feature>
<keyword evidence="3" id="KW-1185">Reference proteome</keyword>
<name>A0A8J2P260_9HEXA</name>
<proteinExistence type="predicted"/>
<gene>
    <name evidence="2" type="ORF">AFUS01_LOCUS17904</name>
</gene>
<feature type="chain" id="PRO_5035179581" evidence="1">
    <location>
        <begin position="24"/>
        <end position="188"/>
    </location>
</feature>
<protein>
    <submittedName>
        <fullName evidence="2">Uncharacterized protein</fullName>
    </submittedName>
</protein>
<reference evidence="2" key="1">
    <citation type="submission" date="2021-06" db="EMBL/GenBank/DDBJ databases">
        <authorList>
            <person name="Hodson N. C."/>
            <person name="Mongue J. A."/>
            <person name="Jaron S. K."/>
        </authorList>
    </citation>
    <scope>NUCLEOTIDE SEQUENCE</scope>
</reference>
<organism evidence="2 3">
    <name type="scientific">Allacma fusca</name>
    <dbReference type="NCBI Taxonomy" id="39272"/>
    <lineage>
        <taxon>Eukaryota</taxon>
        <taxon>Metazoa</taxon>
        <taxon>Ecdysozoa</taxon>
        <taxon>Arthropoda</taxon>
        <taxon>Hexapoda</taxon>
        <taxon>Collembola</taxon>
        <taxon>Symphypleona</taxon>
        <taxon>Sminthuridae</taxon>
        <taxon>Allacma</taxon>
    </lineage>
</organism>
<evidence type="ECO:0000313" key="2">
    <source>
        <dbReference type="EMBL" id="CAG7729170.1"/>
    </source>
</evidence>
<sequence length="188" mass="21918">MYFLKPIQIVLVVIPAGVGSGESHQPPPHNNMCYNERPSLYGPETFRYQHAMVDATGQRRFKTISESHLSLMFTKRWLDEISAYESAEVCPGWSNSKKCLYNHLDNKCNSAQVERYQEDFFFNYFLTGTELLCQPSENFNLLNFLKEIAEEDGFGFCISTRKARREISMCIIKVFKRNNRIYSIAFHE</sequence>
<dbReference type="Proteomes" id="UP000708208">
    <property type="component" value="Unassembled WGS sequence"/>
</dbReference>